<proteinExistence type="inferred from homology"/>
<evidence type="ECO:0000313" key="8">
    <source>
        <dbReference type="EMBL" id="TDO20850.1"/>
    </source>
</evidence>
<protein>
    <submittedName>
        <fullName evidence="8">RNA polymerase sigma-70 factor (ECF subfamily)</fullName>
    </submittedName>
</protein>
<accession>A0A4R6IEW4</accession>
<dbReference type="Gene3D" id="1.10.10.10">
    <property type="entry name" value="Winged helix-like DNA-binding domain superfamily/Winged helix DNA-binding domain"/>
    <property type="match status" value="1"/>
</dbReference>
<dbReference type="Pfam" id="PF08281">
    <property type="entry name" value="Sigma70_r4_2"/>
    <property type="match status" value="1"/>
</dbReference>
<evidence type="ECO:0000259" key="7">
    <source>
        <dbReference type="Pfam" id="PF08281"/>
    </source>
</evidence>
<keyword evidence="3" id="KW-0731">Sigma factor</keyword>
<dbReference type="OrthoDB" id="9780326at2"/>
<dbReference type="Proteomes" id="UP000295499">
    <property type="component" value="Unassembled WGS sequence"/>
</dbReference>
<evidence type="ECO:0000256" key="2">
    <source>
        <dbReference type="ARBA" id="ARBA00023015"/>
    </source>
</evidence>
<keyword evidence="9" id="KW-1185">Reference proteome</keyword>
<dbReference type="Pfam" id="PF04542">
    <property type="entry name" value="Sigma70_r2"/>
    <property type="match status" value="1"/>
</dbReference>
<evidence type="ECO:0000256" key="1">
    <source>
        <dbReference type="ARBA" id="ARBA00010641"/>
    </source>
</evidence>
<dbReference type="PANTHER" id="PTHR43133">
    <property type="entry name" value="RNA POLYMERASE ECF-TYPE SIGMA FACTO"/>
    <property type="match status" value="1"/>
</dbReference>
<dbReference type="AlphaFoldDB" id="A0A4R6IEW4"/>
<dbReference type="InterPro" id="IPR036388">
    <property type="entry name" value="WH-like_DNA-bd_sf"/>
</dbReference>
<dbReference type="SUPFAM" id="SSF88659">
    <property type="entry name" value="Sigma3 and sigma4 domains of RNA polymerase sigma factors"/>
    <property type="match status" value="1"/>
</dbReference>
<reference evidence="8 9" key="1">
    <citation type="submission" date="2019-03" db="EMBL/GenBank/DDBJ databases">
        <title>Genomic Encyclopedia of Archaeal and Bacterial Type Strains, Phase II (KMG-II): from individual species to whole genera.</title>
        <authorList>
            <person name="Goeker M."/>
        </authorList>
    </citation>
    <scope>NUCLEOTIDE SEQUENCE [LARGE SCALE GENOMIC DNA]</scope>
    <source>
        <strain evidence="8 9">DSM 19034</strain>
    </source>
</reference>
<evidence type="ECO:0000256" key="3">
    <source>
        <dbReference type="ARBA" id="ARBA00023082"/>
    </source>
</evidence>
<evidence type="ECO:0000256" key="4">
    <source>
        <dbReference type="ARBA" id="ARBA00023125"/>
    </source>
</evidence>
<feature type="domain" description="RNA polymerase sigma factor 70 region 4 type 2" evidence="7">
    <location>
        <begin position="97"/>
        <end position="147"/>
    </location>
</feature>
<organism evidence="8 9">
    <name type="scientific">Pedobacter duraquae</name>
    <dbReference type="NCBI Taxonomy" id="425511"/>
    <lineage>
        <taxon>Bacteria</taxon>
        <taxon>Pseudomonadati</taxon>
        <taxon>Bacteroidota</taxon>
        <taxon>Sphingobacteriia</taxon>
        <taxon>Sphingobacteriales</taxon>
        <taxon>Sphingobacteriaceae</taxon>
        <taxon>Pedobacter</taxon>
    </lineage>
</organism>
<comment type="similarity">
    <text evidence="1">Belongs to the sigma-70 factor family. ECF subfamily.</text>
</comment>
<dbReference type="InterPro" id="IPR014284">
    <property type="entry name" value="RNA_pol_sigma-70_dom"/>
</dbReference>
<gene>
    <name evidence="8" type="ORF">CLV32_3484</name>
</gene>
<name>A0A4R6IEW4_9SPHI</name>
<keyword evidence="4" id="KW-0238">DNA-binding</keyword>
<dbReference type="PANTHER" id="PTHR43133:SF8">
    <property type="entry name" value="RNA POLYMERASE SIGMA FACTOR HI_1459-RELATED"/>
    <property type="match status" value="1"/>
</dbReference>
<keyword evidence="5" id="KW-0804">Transcription</keyword>
<dbReference type="InterPro" id="IPR013325">
    <property type="entry name" value="RNA_pol_sigma_r2"/>
</dbReference>
<dbReference type="GO" id="GO:0003677">
    <property type="term" value="F:DNA binding"/>
    <property type="evidence" value="ECO:0007669"/>
    <property type="project" value="UniProtKB-KW"/>
</dbReference>
<keyword evidence="2" id="KW-0805">Transcription regulation</keyword>
<dbReference type="InterPro" id="IPR013324">
    <property type="entry name" value="RNA_pol_sigma_r3/r4-like"/>
</dbReference>
<dbReference type="Gene3D" id="1.10.1740.10">
    <property type="match status" value="1"/>
</dbReference>
<evidence type="ECO:0000313" key="9">
    <source>
        <dbReference type="Proteomes" id="UP000295499"/>
    </source>
</evidence>
<dbReference type="SUPFAM" id="SSF88946">
    <property type="entry name" value="Sigma2 domain of RNA polymerase sigma factors"/>
    <property type="match status" value="1"/>
</dbReference>
<evidence type="ECO:0000256" key="5">
    <source>
        <dbReference type="ARBA" id="ARBA00023163"/>
    </source>
</evidence>
<sequence length="158" mass="18121">MTFEEIYRRYSQQTFRVCLGYTNDAEQARDLVQDTFVAVWNGLSGFRNESHIATWIFRIATNQCLRAVAKAKRMPVADLPFNLAVPVEESIEEKVTILYRCIAELEETERIIISLELEGLPQAEIASVVGLTSGNVRVKVHRIKDKLAIKLKAYEQFR</sequence>
<dbReference type="InterPro" id="IPR013249">
    <property type="entry name" value="RNA_pol_sigma70_r4_t2"/>
</dbReference>
<dbReference type="GO" id="GO:0016987">
    <property type="term" value="F:sigma factor activity"/>
    <property type="evidence" value="ECO:0007669"/>
    <property type="project" value="UniProtKB-KW"/>
</dbReference>
<comment type="caution">
    <text evidence="8">The sequence shown here is derived from an EMBL/GenBank/DDBJ whole genome shotgun (WGS) entry which is preliminary data.</text>
</comment>
<dbReference type="GO" id="GO:0006352">
    <property type="term" value="P:DNA-templated transcription initiation"/>
    <property type="evidence" value="ECO:0007669"/>
    <property type="project" value="InterPro"/>
</dbReference>
<dbReference type="EMBL" id="SNWM01000004">
    <property type="protein sequence ID" value="TDO20850.1"/>
    <property type="molecule type" value="Genomic_DNA"/>
</dbReference>
<dbReference type="NCBIfam" id="TIGR02937">
    <property type="entry name" value="sigma70-ECF"/>
    <property type="match status" value="1"/>
</dbReference>
<dbReference type="InterPro" id="IPR007627">
    <property type="entry name" value="RNA_pol_sigma70_r2"/>
</dbReference>
<dbReference type="InterPro" id="IPR039425">
    <property type="entry name" value="RNA_pol_sigma-70-like"/>
</dbReference>
<feature type="domain" description="RNA polymerase sigma-70 region 2" evidence="6">
    <location>
        <begin position="6"/>
        <end position="73"/>
    </location>
</feature>
<evidence type="ECO:0000259" key="6">
    <source>
        <dbReference type="Pfam" id="PF04542"/>
    </source>
</evidence>